<evidence type="ECO:0000256" key="1">
    <source>
        <dbReference type="PROSITE-ProRule" id="PRU00221"/>
    </source>
</evidence>
<dbReference type="CDD" id="cd00200">
    <property type="entry name" value="WD40"/>
    <property type="match status" value="1"/>
</dbReference>
<reference evidence="3 4" key="1">
    <citation type="submission" date="2012-06" db="EMBL/GenBank/DDBJ databases">
        <title>Finished chromosome of genome of Oscillatoria acuminata PCC 6304.</title>
        <authorList>
            <consortium name="US DOE Joint Genome Institute"/>
            <person name="Gugger M."/>
            <person name="Coursin T."/>
            <person name="Rippka R."/>
            <person name="Tandeau De Marsac N."/>
            <person name="Huntemann M."/>
            <person name="Wei C.-L."/>
            <person name="Han J."/>
            <person name="Detter J.C."/>
            <person name="Han C."/>
            <person name="Tapia R."/>
            <person name="Davenport K."/>
            <person name="Daligault H."/>
            <person name="Erkkila T."/>
            <person name="Gu W."/>
            <person name="Munk A.C.C."/>
            <person name="Teshima H."/>
            <person name="Xu Y."/>
            <person name="Chain P."/>
            <person name="Chen A."/>
            <person name="Krypides N."/>
            <person name="Mavromatis K."/>
            <person name="Markowitz V."/>
            <person name="Szeto E."/>
            <person name="Ivanova N."/>
            <person name="Mikhailova N."/>
            <person name="Ovchinnikova G."/>
            <person name="Pagani I."/>
            <person name="Pati A."/>
            <person name="Goodwin L."/>
            <person name="Peters L."/>
            <person name="Pitluck S."/>
            <person name="Woyke T."/>
            <person name="Kerfeld C."/>
        </authorList>
    </citation>
    <scope>NUCLEOTIDE SEQUENCE [LARGE SCALE GENOMIC DNA]</scope>
    <source>
        <strain evidence="3 4">PCC 6304</strain>
    </source>
</reference>
<dbReference type="InterPro" id="IPR011990">
    <property type="entry name" value="TPR-like_helical_dom_sf"/>
</dbReference>
<dbReference type="HOGENOM" id="CLU_389169_0_0_3"/>
<dbReference type="Proteomes" id="UP000010367">
    <property type="component" value="Chromosome"/>
</dbReference>
<dbReference type="PANTHER" id="PTHR19879">
    <property type="entry name" value="TRANSCRIPTION INITIATION FACTOR TFIID"/>
    <property type="match status" value="1"/>
</dbReference>
<dbReference type="SMART" id="SM00028">
    <property type="entry name" value="TPR"/>
    <property type="match status" value="2"/>
</dbReference>
<dbReference type="InterPro" id="IPR009003">
    <property type="entry name" value="Peptidase_S1_PA"/>
</dbReference>
<dbReference type="Pfam" id="PF13365">
    <property type="entry name" value="Trypsin_2"/>
    <property type="match status" value="1"/>
</dbReference>
<dbReference type="InterPro" id="IPR043504">
    <property type="entry name" value="Peptidase_S1_PA_chymotrypsin"/>
</dbReference>
<dbReference type="KEGG" id="oac:Oscil6304_1416"/>
<dbReference type="InterPro" id="IPR015943">
    <property type="entry name" value="WD40/YVTN_repeat-like_dom_sf"/>
</dbReference>
<protein>
    <submittedName>
        <fullName evidence="3">WD40 repeat-containing protein</fullName>
    </submittedName>
</protein>
<dbReference type="Gene3D" id="2.40.10.10">
    <property type="entry name" value="Trypsin-like serine proteases"/>
    <property type="match status" value="2"/>
</dbReference>
<dbReference type="SMART" id="SM00320">
    <property type="entry name" value="WD40"/>
    <property type="match status" value="6"/>
</dbReference>
<gene>
    <name evidence="3" type="ORF">Oscil6304_1416</name>
</gene>
<dbReference type="SUPFAM" id="SSF50998">
    <property type="entry name" value="Quinoprotein alcohol dehydrogenase-like"/>
    <property type="match status" value="1"/>
</dbReference>
<dbReference type="PROSITE" id="PS50294">
    <property type="entry name" value="WD_REPEATS_REGION"/>
    <property type="match status" value="1"/>
</dbReference>
<feature type="chain" id="PRO_5003935905" evidence="2">
    <location>
        <begin position="31"/>
        <end position="859"/>
    </location>
</feature>
<dbReference type="SUPFAM" id="SSF48452">
    <property type="entry name" value="TPR-like"/>
    <property type="match status" value="1"/>
</dbReference>
<dbReference type="Gene3D" id="1.25.40.10">
    <property type="entry name" value="Tetratricopeptide repeat domain"/>
    <property type="match status" value="2"/>
</dbReference>
<evidence type="ECO:0000256" key="2">
    <source>
        <dbReference type="SAM" id="SignalP"/>
    </source>
</evidence>
<dbReference type="STRING" id="56110.Oscil6304_1416"/>
<feature type="repeat" description="WD" evidence="1">
    <location>
        <begin position="541"/>
        <end position="582"/>
    </location>
</feature>
<dbReference type="RefSeq" id="WP_015147770.1">
    <property type="nucleotide sequence ID" value="NC_019693.1"/>
</dbReference>
<keyword evidence="4" id="KW-1185">Reference proteome</keyword>
<dbReference type="eggNOG" id="COG2319">
    <property type="taxonomic scope" value="Bacteria"/>
</dbReference>
<dbReference type="InterPro" id="IPR019734">
    <property type="entry name" value="TPR_rpt"/>
</dbReference>
<dbReference type="OrthoDB" id="422888at2"/>
<proteinExistence type="predicted"/>
<sequence>MIQRTLTLCSLWTAAILTLELAGFTQSAHLQPLPQSSLSQIQVTQADIATLTQQVTVVINGQNPGSGVIIGKQGNTYTVLTANHVVASPDEYQIVTADGVQHPLNYTTVRRLPNLDLALLQFTSNQSYEIAQMGDADIAQPGTSVYIAGWPHPGIAITERIFQMTPGQISGRSQSGTESGYELVYTNITRSGMSGGPVLDSLGRLIGIHGRAEGQAIYNPDTGDTVDIKSGFNLGIPLDTFIESIEAMDSTVLSTNPSFAYPLSKQADRQLAANQIQPAIAQYQRALAIDPSYFPAGIGIGQAQYEAGDTSAAIGQFRQVIDSATEAISQIIIYSSTPQNVLWLNEFNEVRGNAQVALASALYANGQQETALSLVFELLQNPDNWRGRATLLQPNFPSPRLQADAETIAAVGQEFVTQGLDYLPTKFNLAQALYDRGQVQQAIPYLESLFQENPQDPPLKIALAAALNATGNRDRANRLVSELQSEYLGQFGEEDFDFLLMGLWSSRLREDVTKVLAYYRPSGTRATSPEFSNSTLLHSAEDGDRAYIEFLSLSRDGKILVSTNGEGTIKVWDIEQGTVRHTFSWTGNLRDAIALSPDGRLLAAGIWDDTDNTAKVQLWDTHTGEAVRTLTHLSDGITAVAFSANSQTLASSAKEIILWNVNTGQVLNTLPGNAPFSTYSLAFSPDGNRLASSSVELIQLWNSSSGEQVNQIELSGEHIVNGLIFSPQGNLLLSRTDSGIQFWNPSNGSAVSLLPKGQKYALSPDGQTLALCAGTEISLINVASTQVVRTLPVPSSCYHLVFLPDGKTLVSGGDGGKIELWDINTPITRRFFTLNCTSGPLPLARGGLGWGSSDLRYND</sequence>
<dbReference type="PATRIC" id="fig|56110.3.peg.1706"/>
<dbReference type="Pfam" id="PF00400">
    <property type="entry name" value="WD40"/>
    <property type="match status" value="4"/>
</dbReference>
<dbReference type="AlphaFoldDB" id="K9TFD2"/>
<feature type="signal peptide" evidence="2">
    <location>
        <begin position="1"/>
        <end position="30"/>
    </location>
</feature>
<dbReference type="PANTHER" id="PTHR19879:SF9">
    <property type="entry name" value="TRANSCRIPTION INITIATION FACTOR TFIID SUBUNIT 5"/>
    <property type="match status" value="1"/>
</dbReference>
<dbReference type="InterPro" id="IPR001680">
    <property type="entry name" value="WD40_rpt"/>
</dbReference>
<keyword evidence="2" id="KW-0732">Signal</keyword>
<accession>K9TFD2</accession>
<dbReference type="InterPro" id="IPR011047">
    <property type="entry name" value="Quinoprotein_ADH-like_sf"/>
</dbReference>
<dbReference type="SUPFAM" id="SSF50494">
    <property type="entry name" value="Trypsin-like serine proteases"/>
    <property type="match status" value="1"/>
</dbReference>
<dbReference type="eggNOG" id="COG0265">
    <property type="taxonomic scope" value="Bacteria"/>
</dbReference>
<dbReference type="PROSITE" id="PS50082">
    <property type="entry name" value="WD_REPEATS_2"/>
    <property type="match status" value="2"/>
</dbReference>
<name>K9TFD2_9CYAN</name>
<dbReference type="EMBL" id="CP003607">
    <property type="protein sequence ID" value="AFY81123.1"/>
    <property type="molecule type" value="Genomic_DNA"/>
</dbReference>
<organism evidence="3 4">
    <name type="scientific">Oscillatoria acuminata PCC 6304</name>
    <dbReference type="NCBI Taxonomy" id="56110"/>
    <lineage>
        <taxon>Bacteria</taxon>
        <taxon>Bacillati</taxon>
        <taxon>Cyanobacteriota</taxon>
        <taxon>Cyanophyceae</taxon>
        <taxon>Oscillatoriophycideae</taxon>
        <taxon>Oscillatoriales</taxon>
        <taxon>Oscillatoriaceae</taxon>
        <taxon>Oscillatoria</taxon>
    </lineage>
</organism>
<dbReference type="InParanoid" id="K9TFD2"/>
<feature type="repeat" description="WD" evidence="1">
    <location>
        <begin position="800"/>
        <end position="825"/>
    </location>
</feature>
<dbReference type="Pfam" id="PF14559">
    <property type="entry name" value="TPR_19"/>
    <property type="match status" value="1"/>
</dbReference>
<evidence type="ECO:0000313" key="3">
    <source>
        <dbReference type="EMBL" id="AFY81123.1"/>
    </source>
</evidence>
<keyword evidence="1" id="KW-0853">WD repeat</keyword>
<evidence type="ECO:0000313" key="4">
    <source>
        <dbReference type="Proteomes" id="UP000010367"/>
    </source>
</evidence>
<dbReference type="Gene3D" id="2.130.10.10">
    <property type="entry name" value="YVTN repeat-like/Quinoprotein amine dehydrogenase"/>
    <property type="match status" value="2"/>
</dbReference>